<evidence type="ECO:0000256" key="5">
    <source>
        <dbReference type="ARBA" id="ARBA00022824"/>
    </source>
</evidence>
<keyword evidence="10 13" id="KW-0472">Membrane</keyword>
<accession>A0A8S0P7T6</accession>
<evidence type="ECO:0000313" key="15">
    <source>
        <dbReference type="Proteomes" id="UP000594638"/>
    </source>
</evidence>
<dbReference type="EMBL" id="CACTIH010000012">
    <property type="protein sequence ID" value="CAA2934253.1"/>
    <property type="molecule type" value="Genomic_DNA"/>
</dbReference>
<evidence type="ECO:0000256" key="13">
    <source>
        <dbReference type="SAM" id="Phobius"/>
    </source>
</evidence>
<comment type="caution">
    <text evidence="14">The sequence shown here is derived from an EMBL/GenBank/DDBJ whole genome shotgun (WGS) entry which is preliminary data.</text>
</comment>
<comment type="function">
    <text evidence="12">Required for vesicular transport from the ER to the Golgi complex. Functions as a SNARE associated with ER-derived vesicles.</text>
</comment>
<evidence type="ECO:0000256" key="11">
    <source>
        <dbReference type="ARBA" id="ARBA00037962"/>
    </source>
</evidence>
<dbReference type="GO" id="GO:0015031">
    <property type="term" value="P:protein transport"/>
    <property type="evidence" value="ECO:0007669"/>
    <property type="project" value="UniProtKB-KW"/>
</dbReference>
<sequence>MSTVSSCGIFDAILNFVYLSGFLLTQTVLQVAQEIESEAKFQNDFLNQLQMTMIKAQAGVKNNMRRLNKSIIREGSNHVMHVVLFALLCFFIVYFLSKFFRR</sequence>
<dbReference type="GO" id="GO:0005789">
    <property type="term" value="C:endoplasmic reticulum membrane"/>
    <property type="evidence" value="ECO:0007669"/>
    <property type="project" value="UniProtKB-SubCell"/>
</dbReference>
<evidence type="ECO:0000256" key="12">
    <source>
        <dbReference type="ARBA" id="ARBA00060029"/>
    </source>
</evidence>
<evidence type="ECO:0000256" key="2">
    <source>
        <dbReference type="ARBA" id="ARBA00004409"/>
    </source>
</evidence>
<evidence type="ECO:0000256" key="4">
    <source>
        <dbReference type="ARBA" id="ARBA00022692"/>
    </source>
</evidence>
<keyword evidence="8" id="KW-0333">Golgi apparatus</keyword>
<keyword evidence="3" id="KW-0813">Transport</keyword>
<evidence type="ECO:0000256" key="6">
    <source>
        <dbReference type="ARBA" id="ARBA00022927"/>
    </source>
</evidence>
<evidence type="ECO:0000256" key="3">
    <source>
        <dbReference type="ARBA" id="ARBA00022448"/>
    </source>
</evidence>
<dbReference type="Gramene" id="OE9A052780T2">
    <property type="protein sequence ID" value="OE9A052780C2"/>
    <property type="gene ID" value="OE9A052780"/>
</dbReference>
<feature type="transmembrane region" description="Helical" evidence="13">
    <location>
        <begin position="12"/>
        <end position="32"/>
    </location>
</feature>
<dbReference type="GO" id="GO:0000139">
    <property type="term" value="C:Golgi membrane"/>
    <property type="evidence" value="ECO:0007669"/>
    <property type="project" value="UniProtKB-SubCell"/>
</dbReference>
<keyword evidence="6" id="KW-0653">Protein transport</keyword>
<keyword evidence="5" id="KW-0256">Endoplasmic reticulum</keyword>
<dbReference type="FunFam" id="1.20.5.110:FF:000056">
    <property type="entry name" value="Bet1-like protein At4g14600"/>
    <property type="match status" value="1"/>
</dbReference>
<keyword evidence="15" id="KW-1185">Reference proteome</keyword>
<evidence type="ECO:0000256" key="8">
    <source>
        <dbReference type="ARBA" id="ARBA00023034"/>
    </source>
</evidence>
<dbReference type="PANTHER" id="PTHR12791">
    <property type="entry name" value="GOLGI SNARE BET1-RELATED"/>
    <property type="match status" value="1"/>
</dbReference>
<evidence type="ECO:0000256" key="9">
    <source>
        <dbReference type="ARBA" id="ARBA00023054"/>
    </source>
</evidence>
<dbReference type="Proteomes" id="UP000594638">
    <property type="component" value="Unassembled WGS sequence"/>
</dbReference>
<gene>
    <name evidence="14" type="ORF">OLEA9_A052780</name>
</gene>
<dbReference type="AlphaFoldDB" id="A0A8S0P7T6"/>
<protein>
    <submittedName>
        <fullName evidence="14">Bet1 At4g14600</fullName>
    </submittedName>
</protein>
<feature type="transmembrane region" description="Helical" evidence="13">
    <location>
        <begin position="78"/>
        <end position="96"/>
    </location>
</feature>
<evidence type="ECO:0000256" key="10">
    <source>
        <dbReference type="ARBA" id="ARBA00023136"/>
    </source>
</evidence>
<dbReference type="OrthoDB" id="261831at2759"/>
<dbReference type="CDD" id="cd15841">
    <property type="entry name" value="SNARE_Qc"/>
    <property type="match status" value="1"/>
</dbReference>
<evidence type="ECO:0000313" key="14">
    <source>
        <dbReference type="EMBL" id="CAA2934253.1"/>
    </source>
</evidence>
<comment type="subcellular location">
    <subcellularLocation>
        <location evidence="1">Endoplasmic reticulum membrane</location>
        <topology evidence="1">Single-pass type IV membrane protein</topology>
    </subcellularLocation>
    <subcellularLocation>
        <location evidence="2">Golgi apparatus membrane</location>
        <topology evidence="2">Single-pass type IV membrane protein</topology>
    </subcellularLocation>
</comment>
<reference evidence="14 15" key="1">
    <citation type="submission" date="2019-12" db="EMBL/GenBank/DDBJ databases">
        <authorList>
            <person name="Alioto T."/>
            <person name="Alioto T."/>
            <person name="Gomez Garrido J."/>
        </authorList>
    </citation>
    <scope>NUCLEOTIDE SEQUENCE [LARGE SCALE GENOMIC DNA]</scope>
</reference>
<evidence type="ECO:0000256" key="7">
    <source>
        <dbReference type="ARBA" id="ARBA00022989"/>
    </source>
</evidence>
<proteinExistence type="inferred from homology"/>
<comment type="similarity">
    <text evidence="11">Belongs to the BET1 family.</text>
</comment>
<organism evidence="14 15">
    <name type="scientific">Olea europaea subsp. europaea</name>
    <dbReference type="NCBI Taxonomy" id="158383"/>
    <lineage>
        <taxon>Eukaryota</taxon>
        <taxon>Viridiplantae</taxon>
        <taxon>Streptophyta</taxon>
        <taxon>Embryophyta</taxon>
        <taxon>Tracheophyta</taxon>
        <taxon>Spermatophyta</taxon>
        <taxon>Magnoliopsida</taxon>
        <taxon>eudicotyledons</taxon>
        <taxon>Gunneridae</taxon>
        <taxon>Pentapetalae</taxon>
        <taxon>asterids</taxon>
        <taxon>lamiids</taxon>
        <taxon>Lamiales</taxon>
        <taxon>Oleaceae</taxon>
        <taxon>Oleeae</taxon>
        <taxon>Olea</taxon>
    </lineage>
</organism>
<evidence type="ECO:0000256" key="1">
    <source>
        <dbReference type="ARBA" id="ARBA00004163"/>
    </source>
</evidence>
<keyword evidence="9" id="KW-0175">Coiled coil</keyword>
<keyword evidence="7 13" id="KW-1133">Transmembrane helix</keyword>
<name>A0A8S0P7T6_OLEEU</name>
<keyword evidence="4 13" id="KW-0812">Transmembrane</keyword>